<keyword evidence="2" id="KW-0812">Transmembrane</keyword>
<dbReference type="InterPro" id="IPR000719">
    <property type="entry name" value="Prot_kinase_dom"/>
</dbReference>
<evidence type="ECO:0000313" key="5">
    <source>
        <dbReference type="Proteomes" id="UP000594638"/>
    </source>
</evidence>
<comment type="caution">
    <text evidence="4">The sequence shown here is derived from an EMBL/GenBank/DDBJ whole genome shotgun (WGS) entry which is preliminary data.</text>
</comment>
<keyword evidence="4" id="KW-0675">Receptor</keyword>
<feature type="binding site" evidence="1">
    <location>
        <position position="359"/>
    </location>
    <ligand>
        <name>ATP</name>
        <dbReference type="ChEBI" id="CHEBI:30616"/>
    </ligand>
</feature>
<organism evidence="4 5">
    <name type="scientific">Olea europaea subsp. europaea</name>
    <dbReference type="NCBI Taxonomy" id="158383"/>
    <lineage>
        <taxon>Eukaryota</taxon>
        <taxon>Viridiplantae</taxon>
        <taxon>Streptophyta</taxon>
        <taxon>Embryophyta</taxon>
        <taxon>Tracheophyta</taxon>
        <taxon>Spermatophyta</taxon>
        <taxon>Magnoliopsida</taxon>
        <taxon>eudicotyledons</taxon>
        <taxon>Gunneridae</taxon>
        <taxon>Pentapetalae</taxon>
        <taxon>asterids</taxon>
        <taxon>lamiids</taxon>
        <taxon>Lamiales</taxon>
        <taxon>Oleaceae</taxon>
        <taxon>Oleeae</taxon>
        <taxon>Olea</taxon>
    </lineage>
</organism>
<name>A0A8S0PQT5_OLEEU</name>
<dbReference type="Gramene" id="OE9A103583T1">
    <property type="protein sequence ID" value="OE9A103583C1"/>
    <property type="gene ID" value="OE9A103583"/>
</dbReference>
<keyword evidence="2" id="KW-0472">Membrane</keyword>
<dbReference type="Gene3D" id="3.30.200.20">
    <property type="entry name" value="Phosphorylase Kinase, domain 1"/>
    <property type="match status" value="1"/>
</dbReference>
<feature type="transmembrane region" description="Helical" evidence="2">
    <location>
        <begin position="254"/>
        <end position="280"/>
    </location>
</feature>
<keyword evidence="2" id="KW-1133">Transmembrane helix</keyword>
<dbReference type="Proteomes" id="UP000594638">
    <property type="component" value="Unassembled WGS sequence"/>
</dbReference>
<dbReference type="GO" id="GO:0005524">
    <property type="term" value="F:ATP binding"/>
    <property type="evidence" value="ECO:0007669"/>
    <property type="project" value="UniProtKB-UniRule"/>
</dbReference>
<dbReference type="PROSITE" id="PS00107">
    <property type="entry name" value="PROTEIN_KINASE_ATP"/>
    <property type="match status" value="1"/>
</dbReference>
<evidence type="ECO:0000256" key="1">
    <source>
        <dbReference type="PROSITE-ProRule" id="PRU10141"/>
    </source>
</evidence>
<evidence type="ECO:0000259" key="3">
    <source>
        <dbReference type="PROSITE" id="PS50011"/>
    </source>
</evidence>
<gene>
    <name evidence="4" type="ORF">OLEA9_A103583</name>
</gene>
<keyword evidence="4" id="KW-0808">Transferase</keyword>
<dbReference type="OrthoDB" id="4062651at2759"/>
<sequence length="374" mass="42363">MREGCYFNETFSVTCNKTHDDLPKLYWTNSTIQITNITLEGQMRVSQFIAKDCYSQNGTRVLYKDPWIKVPLGFTINNTANKFIVVGCDTYAYVSRYRENRNYETGCTSTCDNKDDLVDGSCSGLGCCQMSIPKHVWEVEVTLNSFNNFSYVWDFNNCSYGFLAEESTFNFSASEFSRLRNVEMLPLVIDWSVGDRTCAEARNNTSSYACKSVNSECYEPANGYGYRCYCQAGYQGNPYLYHGCKGCIRSDQSFVFKLVAGIATGVSALLLAGCCLCLELNRRKLVTMKRKFFLQNGGLSLQEQLIRKEKSADMAKLFTSVELKKATNNFHNSRIIGQGRFGIVYKGILSDNRIVAIKKSKQVDPNQVEQFINE</sequence>
<dbReference type="PANTHER" id="PTHR33491">
    <property type="entry name" value="OSJNBA0016N04.9 PROTEIN"/>
    <property type="match status" value="1"/>
</dbReference>
<dbReference type="InterPro" id="IPR017441">
    <property type="entry name" value="Protein_kinase_ATP_BS"/>
</dbReference>
<dbReference type="PROSITE" id="PS50011">
    <property type="entry name" value="PROTEIN_KINASE_DOM"/>
    <property type="match status" value="1"/>
</dbReference>
<keyword evidence="1" id="KW-0547">Nucleotide-binding</keyword>
<reference evidence="4 5" key="1">
    <citation type="submission" date="2019-12" db="EMBL/GenBank/DDBJ databases">
        <authorList>
            <person name="Alioto T."/>
            <person name="Alioto T."/>
            <person name="Gomez Garrido J."/>
        </authorList>
    </citation>
    <scope>NUCLEOTIDE SEQUENCE [LARGE SCALE GENOMIC DNA]</scope>
</reference>
<dbReference type="InterPro" id="IPR011009">
    <property type="entry name" value="Kinase-like_dom_sf"/>
</dbReference>
<dbReference type="EMBL" id="CACTIH010000181">
    <property type="protein sequence ID" value="CAA2956268.1"/>
    <property type="molecule type" value="Genomic_DNA"/>
</dbReference>
<dbReference type="SUPFAM" id="SSF56112">
    <property type="entry name" value="Protein kinase-like (PK-like)"/>
    <property type="match status" value="1"/>
</dbReference>
<keyword evidence="5" id="KW-1185">Reference proteome</keyword>
<accession>A0A8S0PQT5</accession>
<dbReference type="GO" id="GO:0004672">
    <property type="term" value="F:protein kinase activity"/>
    <property type="evidence" value="ECO:0007669"/>
    <property type="project" value="InterPro"/>
</dbReference>
<protein>
    <submittedName>
        <fullName evidence="4">Wall-associated receptor kinase 2</fullName>
    </submittedName>
</protein>
<evidence type="ECO:0000313" key="4">
    <source>
        <dbReference type="EMBL" id="CAA2956268.1"/>
    </source>
</evidence>
<dbReference type="AlphaFoldDB" id="A0A8S0PQT5"/>
<evidence type="ECO:0000256" key="2">
    <source>
        <dbReference type="SAM" id="Phobius"/>
    </source>
</evidence>
<keyword evidence="1" id="KW-0067">ATP-binding</keyword>
<proteinExistence type="predicted"/>
<feature type="domain" description="Protein kinase" evidence="3">
    <location>
        <begin position="330"/>
        <end position="374"/>
    </location>
</feature>
<keyword evidence="4" id="KW-0418">Kinase</keyword>